<organism evidence="2 3">
    <name type="scientific">Chromatocurvus halotolerans</name>
    <dbReference type="NCBI Taxonomy" id="1132028"/>
    <lineage>
        <taxon>Bacteria</taxon>
        <taxon>Pseudomonadati</taxon>
        <taxon>Pseudomonadota</taxon>
        <taxon>Gammaproteobacteria</taxon>
        <taxon>Cellvibrionales</taxon>
        <taxon>Halieaceae</taxon>
        <taxon>Chromatocurvus</taxon>
    </lineage>
</organism>
<dbReference type="InterPro" id="IPR002509">
    <property type="entry name" value="NODB_dom"/>
</dbReference>
<reference evidence="2 3" key="1">
    <citation type="submission" date="2019-03" db="EMBL/GenBank/DDBJ databases">
        <title>Genomic Encyclopedia of Type Strains, Phase IV (KMG-IV): sequencing the most valuable type-strain genomes for metagenomic binning, comparative biology and taxonomic classification.</title>
        <authorList>
            <person name="Goeker M."/>
        </authorList>
    </citation>
    <scope>NUCLEOTIDE SEQUENCE [LARGE SCALE GENOMIC DNA]</scope>
    <source>
        <strain evidence="2 3">DSM 23344</strain>
    </source>
</reference>
<dbReference type="Pfam" id="PF11959">
    <property type="entry name" value="DUF3473"/>
    <property type="match status" value="1"/>
</dbReference>
<dbReference type="PROSITE" id="PS51677">
    <property type="entry name" value="NODB"/>
    <property type="match status" value="1"/>
</dbReference>
<dbReference type="InterPro" id="IPR014344">
    <property type="entry name" value="XrtA_polysacc_deacetyl"/>
</dbReference>
<dbReference type="CDD" id="cd10941">
    <property type="entry name" value="CE4_PuuE_HpPgdA_like_2"/>
    <property type="match status" value="1"/>
</dbReference>
<accession>A0A4R2KLN7</accession>
<dbReference type="SUPFAM" id="SSF88713">
    <property type="entry name" value="Glycoside hydrolase/deacetylase"/>
    <property type="match status" value="1"/>
</dbReference>
<protein>
    <submittedName>
        <fullName evidence="2">Polysaccharide deacetylase family protein (PEP-CTERM system associated)</fullName>
    </submittedName>
</protein>
<dbReference type="GO" id="GO:0005975">
    <property type="term" value="P:carbohydrate metabolic process"/>
    <property type="evidence" value="ECO:0007669"/>
    <property type="project" value="InterPro"/>
</dbReference>
<keyword evidence="3" id="KW-1185">Reference proteome</keyword>
<name>A0A4R2KLN7_9GAMM</name>
<dbReference type="PANTHER" id="PTHR47561">
    <property type="entry name" value="POLYSACCHARIDE DEACETYLASE FAMILY PROTEIN (AFU_ORTHOLOGUE AFUA_6G05030)"/>
    <property type="match status" value="1"/>
</dbReference>
<proteinExistence type="predicted"/>
<dbReference type="AlphaFoldDB" id="A0A4R2KLN7"/>
<dbReference type="NCBIfam" id="TIGR03006">
    <property type="entry name" value="pepcterm_polyde"/>
    <property type="match status" value="1"/>
</dbReference>
<dbReference type="EMBL" id="SLWX01000014">
    <property type="protein sequence ID" value="TCO74324.1"/>
    <property type="molecule type" value="Genomic_DNA"/>
</dbReference>
<evidence type="ECO:0000313" key="2">
    <source>
        <dbReference type="EMBL" id="TCO74324.1"/>
    </source>
</evidence>
<sequence length="311" mass="35244">MKRMNPMDHPMKTSAPRLNAMTVDVEDYFQVSAFEQHVGRAEWDTRPRRVAANMDRILELFDQHGVNATFFTLGWVAEREPTMVRRIVDAGHELASHGWQHTRANTQSPQDFADDIRRTRTLLEDLGGCAVLGYRAASYSIGADNLWAHDALADAGYHYSSSIVPISHDLYGMPEAPRFAFSAADGRLTEIPVTTLALPGRNINCGGGGWFRLYPYVVSRWALRHINNVEGQSGLFYFHPWEIDPEQPRPQGLPLKTRFRHYLNLSRMHSRIESLLTDFAWDRMDRVFATQIRGSQRGQVPLGPDPTGANP</sequence>
<dbReference type="InterPro" id="IPR022560">
    <property type="entry name" value="DUF3473"/>
</dbReference>
<gene>
    <name evidence="2" type="ORF">EV688_11437</name>
</gene>
<evidence type="ECO:0000313" key="3">
    <source>
        <dbReference type="Proteomes" id="UP000294980"/>
    </source>
</evidence>
<comment type="caution">
    <text evidence="2">The sequence shown here is derived from an EMBL/GenBank/DDBJ whole genome shotgun (WGS) entry which is preliminary data.</text>
</comment>
<dbReference type="Proteomes" id="UP000294980">
    <property type="component" value="Unassembled WGS sequence"/>
</dbReference>
<dbReference type="Pfam" id="PF01522">
    <property type="entry name" value="Polysacc_deac_1"/>
    <property type="match status" value="1"/>
</dbReference>
<dbReference type="Gene3D" id="3.20.20.370">
    <property type="entry name" value="Glycoside hydrolase/deacetylase"/>
    <property type="match status" value="1"/>
</dbReference>
<evidence type="ECO:0000259" key="1">
    <source>
        <dbReference type="PROSITE" id="PS51677"/>
    </source>
</evidence>
<dbReference type="InterPro" id="IPR011330">
    <property type="entry name" value="Glyco_hydro/deAcase_b/a-brl"/>
</dbReference>
<feature type="domain" description="NodB homology" evidence="1">
    <location>
        <begin position="40"/>
        <end position="171"/>
    </location>
</feature>
<dbReference type="InterPro" id="IPR045235">
    <property type="entry name" value="PuuE_HpPgdA-like"/>
</dbReference>
<dbReference type="PANTHER" id="PTHR47561:SF1">
    <property type="entry name" value="POLYSACCHARIDE DEACETYLASE FAMILY PROTEIN (AFU_ORTHOLOGUE AFUA_6G05030)"/>
    <property type="match status" value="1"/>
</dbReference>
<dbReference type="GO" id="GO:0016810">
    <property type="term" value="F:hydrolase activity, acting on carbon-nitrogen (but not peptide) bonds"/>
    <property type="evidence" value="ECO:0007669"/>
    <property type="project" value="InterPro"/>
</dbReference>